<dbReference type="CDD" id="cd09135">
    <property type="entry name" value="PLDc_PGS1_euk_1"/>
    <property type="match status" value="1"/>
</dbReference>
<evidence type="ECO:0000256" key="8">
    <source>
        <dbReference type="ARBA" id="ARBA00023264"/>
    </source>
</evidence>
<comment type="subcellular location">
    <subcellularLocation>
        <location evidence="10">Mitochondrion</location>
    </subcellularLocation>
</comment>
<dbReference type="PANTHER" id="PTHR12586">
    <property type="entry name" value="CDP-DIACYLGLYCEROL--SERINE O-PHOSPHATIDYLTRANSFERASE"/>
    <property type="match status" value="1"/>
</dbReference>
<protein>
    <recommendedName>
        <fullName evidence="10">CDP-diacylglycerol--glycerol-3-phosphate 3-phosphatidyltransferase</fullName>
        <ecNumber evidence="10">2.7.8.5</ecNumber>
    </recommendedName>
</protein>
<keyword evidence="3 10" id="KW-0444">Lipid biosynthesis</keyword>
<evidence type="ECO:0000256" key="7">
    <source>
        <dbReference type="ARBA" id="ARBA00023209"/>
    </source>
</evidence>
<evidence type="ECO:0000256" key="6">
    <source>
        <dbReference type="ARBA" id="ARBA00023098"/>
    </source>
</evidence>
<evidence type="ECO:0000256" key="4">
    <source>
        <dbReference type="ARBA" id="ARBA00022679"/>
    </source>
</evidence>
<dbReference type="GO" id="GO:0008444">
    <property type="term" value="F:CDP-diacylglycerol-glycerol-3-phosphate 3-phosphatidyltransferase activity"/>
    <property type="evidence" value="ECO:0007669"/>
    <property type="project" value="UniProtKB-EC"/>
</dbReference>
<evidence type="ECO:0000313" key="14">
    <source>
        <dbReference type="Proteomes" id="UP000478008"/>
    </source>
</evidence>
<keyword evidence="7 10" id="KW-0594">Phospholipid biosynthesis</keyword>
<evidence type="ECO:0000313" key="12">
    <source>
        <dbReference type="EMBL" id="QOU19846.1"/>
    </source>
</evidence>
<comment type="catalytic activity">
    <reaction evidence="9 10">
        <text>a CDP-1,2-diacyl-sn-glycerol + sn-glycerol 3-phosphate = a 1,2-diacyl-sn-glycero-3-phospho-(1'-sn-glycero-3'-phosphate) + CMP + H(+)</text>
        <dbReference type="Rhea" id="RHEA:12593"/>
        <dbReference type="ChEBI" id="CHEBI:15378"/>
        <dbReference type="ChEBI" id="CHEBI:57597"/>
        <dbReference type="ChEBI" id="CHEBI:58332"/>
        <dbReference type="ChEBI" id="CHEBI:60110"/>
        <dbReference type="ChEBI" id="CHEBI:60377"/>
        <dbReference type="EC" id="2.7.8.5"/>
    </reaction>
</comment>
<reference evidence="12" key="2">
    <citation type="submission" date="2020-10" db="EMBL/GenBank/DDBJ databases">
        <authorList>
            <person name="Palmer J.M."/>
        </authorList>
    </citation>
    <scope>NUCLEOTIDE SEQUENCE</scope>
    <source>
        <strain evidence="12">UCD 2041</strain>
    </source>
</reference>
<keyword evidence="10" id="KW-0496">Mitochondrion</keyword>
<dbReference type="UniPathway" id="UPA00084">
    <property type="reaction ID" value="UER00503"/>
</dbReference>
<accession>A0A7D9H237</accession>
<sequence>MQRLARVPFRNRVVLSACIPESACLKLSADRTHMFPMCFASTAHRLSGRIQIFQKRAVSMRADNAALPNYSSFNPLLGATMHQLDSLAPRFEIQGSQIVILNDPAIFYQTLKKKITRAKFRVFLSSLYIGRYQDDLIDCISRAMDKNPKLRVEILVDYLRSTRDAPGDSTASLLASLASDFGDRIDIRLYHTPKLHGLTEMLMPKRFNEGFGLQHMKIYGFDNEVMLSGANLSEDYFTNRQDRYYLFHSRSISDYYHAVQKAVGSLSFKLLPANNKQRFLLQWPTSNEACDPLVNVEMFIKDCNRVLRPVLKTHCGTKPLQADAVKNPDTVVYAVSSFVPLLKPDFSTEKPAILRIMSFLEDKNSSFTFTAGYFNMHKDLLDRISHSLASGRIITAAPQANSFYRSKGVSKYVPDAYLYNAKKFISKITKLHKQDLVKLLEWQNGVIHHPGGWSYHAKGIWVNLPNEKEPSISVVGSSNYTKRAYSLDLETNAVIITKSPDLKGRMMKEVDHLCQHTNELALDDFNKPDKHIGIGVKLAATMLGKML</sequence>
<evidence type="ECO:0000256" key="1">
    <source>
        <dbReference type="ARBA" id="ARBA00005042"/>
    </source>
</evidence>
<keyword evidence="10" id="KW-0067">ATP-binding</keyword>
<dbReference type="InterPro" id="IPR016270">
    <property type="entry name" value="PGS1"/>
</dbReference>
<feature type="domain" description="PLD phosphodiesterase" evidence="11">
    <location>
        <begin position="210"/>
        <end position="236"/>
    </location>
</feature>
<comment type="similarity">
    <text evidence="2 10">Belongs to the CDP-alcohol phosphatidyltransferase class-II family.</text>
</comment>
<dbReference type="GO" id="GO:0005739">
    <property type="term" value="C:mitochondrion"/>
    <property type="evidence" value="ECO:0007669"/>
    <property type="project" value="UniProtKB-SubCell"/>
</dbReference>
<keyword evidence="14" id="KW-1185">Reference proteome</keyword>
<dbReference type="EMBL" id="CABFWN010000003">
    <property type="protein sequence ID" value="VUG18688.1"/>
    <property type="molecule type" value="Genomic_DNA"/>
</dbReference>
<evidence type="ECO:0000256" key="3">
    <source>
        <dbReference type="ARBA" id="ARBA00022516"/>
    </source>
</evidence>
<dbReference type="AlphaFoldDB" id="A0A7D9H237"/>
<keyword evidence="6 10" id="KW-0443">Lipid metabolism</keyword>
<keyword evidence="5" id="KW-0677">Repeat</keyword>
<reference evidence="12" key="3">
    <citation type="journal article" name="BMC Genomics">
        <title>New genome assemblies reveal patterns of domestication and adaptation across Brettanomyces (Dekkera) species.</title>
        <authorList>
            <person name="Roach M.J."/>
            <person name="Borneman A.R."/>
        </authorList>
    </citation>
    <scope>NUCLEOTIDE SEQUENCE</scope>
    <source>
        <strain evidence="12">UCD 2041</strain>
    </source>
</reference>
<dbReference type="CDD" id="cd09137">
    <property type="entry name" value="PLDc_PGS1_euk_2"/>
    <property type="match status" value="1"/>
</dbReference>
<comment type="pathway">
    <text evidence="1 10">Phospholipid metabolism; phosphatidylglycerol biosynthesis; phosphatidylglycerol from CDP-diacylglycerol: step 1/2.</text>
</comment>
<dbReference type="GO" id="GO:0005524">
    <property type="term" value="F:ATP binding"/>
    <property type="evidence" value="ECO:0007669"/>
    <property type="project" value="UniProtKB-KW"/>
</dbReference>
<evidence type="ECO:0000256" key="5">
    <source>
        <dbReference type="ARBA" id="ARBA00022737"/>
    </source>
</evidence>
<keyword evidence="10" id="KW-0547">Nucleotide-binding</keyword>
<dbReference type="InterPro" id="IPR001736">
    <property type="entry name" value="PLipase_D/transphosphatidylase"/>
</dbReference>
<evidence type="ECO:0000256" key="10">
    <source>
        <dbReference type="RuleBase" id="RU365024"/>
    </source>
</evidence>
<reference evidence="13 14" key="1">
    <citation type="submission" date="2019-07" db="EMBL/GenBank/DDBJ databases">
        <authorList>
            <person name="Friedrich A."/>
            <person name="Schacherer J."/>
        </authorList>
    </citation>
    <scope>NUCLEOTIDE SEQUENCE [LARGE SCALE GENOMIC DNA]</scope>
</reference>
<dbReference type="SMART" id="SM00155">
    <property type="entry name" value="PLDc"/>
    <property type="match status" value="2"/>
</dbReference>
<dbReference type="PANTHER" id="PTHR12586:SF1">
    <property type="entry name" value="CDP-DIACYLGLYCEROL--GLYCEROL-3-PHOSPHATE 3-PHOSPHATIDYLTRANSFERASE, MITOCHONDRIAL"/>
    <property type="match status" value="1"/>
</dbReference>
<evidence type="ECO:0000313" key="13">
    <source>
        <dbReference type="EMBL" id="VUG18688.1"/>
    </source>
</evidence>
<dbReference type="GO" id="GO:0032049">
    <property type="term" value="P:cardiolipin biosynthetic process"/>
    <property type="evidence" value="ECO:0007669"/>
    <property type="project" value="InterPro"/>
</dbReference>
<evidence type="ECO:0000259" key="11">
    <source>
        <dbReference type="PROSITE" id="PS50035"/>
    </source>
</evidence>
<keyword evidence="8 10" id="KW-1208">Phospholipid metabolism</keyword>
<name>A0A7D9H237_DEKBR</name>
<dbReference type="Proteomes" id="UP000478008">
    <property type="component" value="Unassembled WGS sequence"/>
</dbReference>
<dbReference type="Gene3D" id="3.30.870.10">
    <property type="entry name" value="Endonuclease Chain A"/>
    <property type="match status" value="2"/>
</dbReference>
<evidence type="ECO:0000256" key="2">
    <source>
        <dbReference type="ARBA" id="ARBA00010682"/>
    </source>
</evidence>
<dbReference type="Proteomes" id="UP000663131">
    <property type="component" value="Chromosome 6"/>
</dbReference>
<proteinExistence type="inferred from homology"/>
<comment type="function">
    <text evidence="10">Functions in the biosynthesis of the anionic phospholipids phosphatidylglycerol and cardiolipin.</text>
</comment>
<dbReference type="EC" id="2.7.8.5" evidence="10"/>
<dbReference type="EMBL" id="CP063134">
    <property type="protein sequence ID" value="QOU19846.1"/>
    <property type="molecule type" value="Genomic_DNA"/>
</dbReference>
<dbReference type="PROSITE" id="PS50035">
    <property type="entry name" value="PLD"/>
    <property type="match status" value="1"/>
</dbReference>
<organism evidence="13 14">
    <name type="scientific">Dekkera bruxellensis</name>
    <name type="common">Brettanomyces custersii</name>
    <dbReference type="NCBI Taxonomy" id="5007"/>
    <lineage>
        <taxon>Eukaryota</taxon>
        <taxon>Fungi</taxon>
        <taxon>Dikarya</taxon>
        <taxon>Ascomycota</taxon>
        <taxon>Saccharomycotina</taxon>
        <taxon>Pichiomycetes</taxon>
        <taxon>Pichiales</taxon>
        <taxon>Pichiaceae</taxon>
        <taxon>Brettanomyces</taxon>
    </lineage>
</organism>
<evidence type="ECO:0000256" key="9">
    <source>
        <dbReference type="ARBA" id="ARBA00048586"/>
    </source>
</evidence>
<keyword evidence="4 10" id="KW-0808">Transferase</keyword>
<dbReference type="SUPFAM" id="SSF56024">
    <property type="entry name" value="Phospholipase D/nuclease"/>
    <property type="match status" value="2"/>
</dbReference>
<dbReference type="OrthoDB" id="10250191at2759"/>
<gene>
    <name evidence="13" type="primary">PGS1</name>
    <name evidence="12" type="ORF">BRETT_004000</name>
    <name evidence="13" type="ORF">DEBR0S3_17458G</name>
</gene>